<gene>
    <name evidence="3" type="ORF">VV02_03895</name>
</gene>
<dbReference type="SUPFAM" id="SSF56784">
    <property type="entry name" value="HAD-like"/>
    <property type="match status" value="2"/>
</dbReference>
<dbReference type="KEGG" id="lmoi:VV02_03895"/>
<evidence type="ECO:0008006" key="5">
    <source>
        <dbReference type="Google" id="ProtNLM"/>
    </source>
</evidence>
<dbReference type="PANTHER" id="PTHR31284">
    <property type="entry name" value="ACID PHOSPHATASE-LIKE PROTEIN"/>
    <property type="match status" value="1"/>
</dbReference>
<evidence type="ECO:0000313" key="4">
    <source>
        <dbReference type="Proteomes" id="UP000066480"/>
    </source>
</evidence>
<dbReference type="InterPro" id="IPR036412">
    <property type="entry name" value="HAD-like_sf"/>
</dbReference>
<protein>
    <recommendedName>
        <fullName evidence="5">Acid phosphatase</fullName>
    </recommendedName>
</protein>
<dbReference type="STRING" id="571913.VV02_03895"/>
<dbReference type="PANTHER" id="PTHR31284:SF10">
    <property type="entry name" value="ACID PHOSPHATASE-LIKE PROTEIN"/>
    <property type="match status" value="1"/>
</dbReference>
<dbReference type="EMBL" id="CP011112">
    <property type="protein sequence ID" value="AKU15206.1"/>
    <property type="molecule type" value="Genomic_DNA"/>
</dbReference>
<sequence>MCSSVVGLTPNLEASMNTRSPSRVRRGTLAAGVILTAVAVPAALTMPAYAGPQAAHDDHGTSRAALTRAASGTDRLLEPRSRFTMAADGSSGTRPDGAGVPNIDSVKSTIRTYYAADATGIADKTTSPYISELGGVLGKQATQLKGLYNQAKRSGKKPAIVLDADDTTLWTYDMEDNAMHFNFDPVLQDVWVQGQKFPATPGMVQFVAAAQKAGFAIFGLTGRNDDQKVATVANLGKVGYTAFNTDNFFTKWTGKGDSQQPSYITCATAKCTTVEYKAGTRKHIESLGYDIALNVGDQWSDLQGGYADHTLKLPNPTYYLPSPNLAGVEEPKLAPRTRFTMKPDGSSGKTVGGEGIPNIDSVKSTIRTYYGADATGIANKTSSPYITELGRLTGAITPALRASCAVASRLGVKPAIVLDADDTTLWTYDMEDNAMHFNFDPVLQDAWVQGQKFPATPGMVALVNAAQKSGCTLIGLTGRNDDQKAATIGNLAKVGYTGFTNPNYYTKWTGKGDSQQPSYITCAAAKCTTIEYKSQTRAHVQTKAGGGYTILANFGDQFSDLKGGHAIVPIKLPNPTYYLP</sequence>
<dbReference type="Pfam" id="PF03767">
    <property type="entry name" value="Acid_phosphat_B"/>
    <property type="match status" value="2"/>
</dbReference>
<evidence type="ECO:0000313" key="3">
    <source>
        <dbReference type="EMBL" id="AKU15206.1"/>
    </source>
</evidence>
<dbReference type="Proteomes" id="UP000066480">
    <property type="component" value="Chromosome"/>
</dbReference>
<reference evidence="3 4" key="1">
    <citation type="submission" date="2015-03" db="EMBL/GenBank/DDBJ databases">
        <title>Luteipulveratus halotolerans sp. nov., a novel actinobacterium (Dermacoccaceae) from Sarawak, Malaysia.</title>
        <authorList>
            <person name="Juboi H."/>
            <person name="Basik A."/>
            <person name="Shamsul S.S."/>
            <person name="Arnold P."/>
            <person name="Schmitt E.K."/>
            <person name="Sanglier J.-J."/>
            <person name="Yeo T."/>
        </authorList>
    </citation>
    <scope>NUCLEOTIDE SEQUENCE [LARGE SCALE GENOMIC DNA]</scope>
    <source>
        <strain evidence="3 4">MN07-A0370</strain>
    </source>
</reference>
<feature type="region of interest" description="Disordered" evidence="2">
    <location>
        <begin position="1"/>
        <end position="20"/>
    </location>
</feature>
<dbReference type="AlphaFoldDB" id="A0A0K1JET3"/>
<keyword evidence="4" id="KW-1185">Reference proteome</keyword>
<feature type="region of interest" description="Disordered" evidence="2">
    <location>
        <begin position="52"/>
        <end position="73"/>
    </location>
</feature>
<organism evidence="3 4">
    <name type="scientific">Luteipulveratus mongoliensis</name>
    <dbReference type="NCBI Taxonomy" id="571913"/>
    <lineage>
        <taxon>Bacteria</taxon>
        <taxon>Bacillati</taxon>
        <taxon>Actinomycetota</taxon>
        <taxon>Actinomycetes</taxon>
        <taxon>Micrococcales</taxon>
        <taxon>Dermacoccaceae</taxon>
        <taxon>Luteipulveratus</taxon>
    </lineage>
</organism>
<keyword evidence="1" id="KW-0732">Signal</keyword>
<dbReference type="InterPro" id="IPR005519">
    <property type="entry name" value="Acid_phosphat_B-like"/>
</dbReference>
<dbReference type="PATRIC" id="fig|571913.6.peg.798"/>
<accession>A0A0K1JET3</accession>
<name>A0A0K1JET3_9MICO</name>
<dbReference type="Gene3D" id="3.40.50.1000">
    <property type="entry name" value="HAD superfamily/HAD-like"/>
    <property type="match status" value="2"/>
</dbReference>
<proteinExistence type="predicted"/>
<dbReference type="InterPro" id="IPR023214">
    <property type="entry name" value="HAD_sf"/>
</dbReference>
<evidence type="ECO:0000256" key="1">
    <source>
        <dbReference type="ARBA" id="ARBA00022729"/>
    </source>
</evidence>
<evidence type="ECO:0000256" key="2">
    <source>
        <dbReference type="SAM" id="MobiDB-lite"/>
    </source>
</evidence>